<proteinExistence type="inferred from homology"/>
<evidence type="ECO:0000259" key="4">
    <source>
        <dbReference type="Pfam" id="PF02872"/>
    </source>
</evidence>
<dbReference type="CDD" id="cd00845">
    <property type="entry name" value="MPP_UshA_N_like"/>
    <property type="match status" value="1"/>
</dbReference>
<comment type="caution">
    <text evidence="5">The sequence shown here is derived from an EMBL/GenBank/DDBJ whole genome shotgun (WGS) entry which is preliminary data.</text>
</comment>
<dbReference type="Proteomes" id="UP000665944">
    <property type="component" value="Unassembled WGS sequence"/>
</dbReference>
<dbReference type="Gene3D" id="3.60.21.10">
    <property type="match status" value="1"/>
</dbReference>
<dbReference type="AlphaFoldDB" id="A0A4Q9WMY6"/>
<keyword evidence="2" id="KW-0378">Hydrolase</keyword>
<feature type="domain" description="Calcineurin-like phosphoesterase" evidence="3">
    <location>
        <begin position="4"/>
        <end position="199"/>
    </location>
</feature>
<dbReference type="GO" id="GO:0008253">
    <property type="term" value="F:5'-nucleotidase activity"/>
    <property type="evidence" value="ECO:0007669"/>
    <property type="project" value="TreeGrafter"/>
</dbReference>
<dbReference type="InterPro" id="IPR011240">
    <property type="entry name" value="Pesterase_YunD"/>
</dbReference>
<dbReference type="GO" id="GO:0030288">
    <property type="term" value="C:outer membrane-bounded periplasmic space"/>
    <property type="evidence" value="ECO:0007669"/>
    <property type="project" value="TreeGrafter"/>
</dbReference>
<dbReference type="Gene3D" id="3.90.780.10">
    <property type="entry name" value="5'-Nucleotidase, C-terminal domain"/>
    <property type="match status" value="1"/>
</dbReference>
<evidence type="ECO:0000313" key="6">
    <source>
        <dbReference type="Proteomes" id="UP000665944"/>
    </source>
</evidence>
<organism evidence="5 6">
    <name type="scientific">Staphylococcus hominis</name>
    <dbReference type="NCBI Taxonomy" id="1290"/>
    <lineage>
        <taxon>Bacteria</taxon>
        <taxon>Bacillati</taxon>
        <taxon>Bacillota</taxon>
        <taxon>Bacilli</taxon>
        <taxon>Bacillales</taxon>
        <taxon>Staphylococcaceae</taxon>
        <taxon>Staphylococcus</taxon>
    </lineage>
</organism>
<dbReference type="InterPro" id="IPR029052">
    <property type="entry name" value="Metallo-depent_PP-like"/>
</dbReference>
<dbReference type="GO" id="GO:0009166">
    <property type="term" value="P:nucleotide catabolic process"/>
    <property type="evidence" value="ECO:0007669"/>
    <property type="project" value="InterPro"/>
</dbReference>
<dbReference type="PRINTS" id="PR01607">
    <property type="entry name" value="APYRASEFAMLY"/>
</dbReference>
<keyword evidence="6" id="KW-1185">Reference proteome</keyword>
<dbReference type="GO" id="GO:0000166">
    <property type="term" value="F:nucleotide binding"/>
    <property type="evidence" value="ECO:0007669"/>
    <property type="project" value="UniProtKB-KW"/>
</dbReference>
<dbReference type="PANTHER" id="PTHR11575">
    <property type="entry name" value="5'-NUCLEOTIDASE-RELATED"/>
    <property type="match status" value="1"/>
</dbReference>
<dbReference type="PANTHER" id="PTHR11575:SF23">
    <property type="entry name" value="5-NUCLEOTIDASE FAMILY PROTEIN"/>
    <property type="match status" value="1"/>
</dbReference>
<evidence type="ECO:0000313" key="5">
    <source>
        <dbReference type="EMBL" id="MCM5671723.1"/>
    </source>
</evidence>
<dbReference type="GO" id="GO:0008768">
    <property type="term" value="F:UDP-sugar diphosphatase activity"/>
    <property type="evidence" value="ECO:0007669"/>
    <property type="project" value="TreeGrafter"/>
</dbReference>
<dbReference type="InterPro" id="IPR036907">
    <property type="entry name" value="5'-Nucleotdase_C_sf"/>
</dbReference>
<reference evidence="5 6" key="1">
    <citation type="submission" date="2022-06" db="EMBL/GenBank/DDBJ databases">
        <title>Staphylococcus hominis ShoR14 genome sequence.</title>
        <authorList>
            <person name="Yeo C.C."/>
            <person name="Chew C.H."/>
            <person name="Che Hamzah A.M."/>
            <person name="Al-Trad E.I."/>
        </authorList>
    </citation>
    <scope>NUCLEOTIDE SEQUENCE [LARGE SCALE GENOMIC DNA]</scope>
    <source>
        <strain evidence="5 6">ShoR14</strain>
    </source>
</reference>
<dbReference type="Pfam" id="PF02872">
    <property type="entry name" value="5_nucleotid_C"/>
    <property type="match status" value="1"/>
</dbReference>
<dbReference type="InterPro" id="IPR006179">
    <property type="entry name" value="5_nucleotidase/apyrase"/>
</dbReference>
<dbReference type="SUPFAM" id="SSF55816">
    <property type="entry name" value="5'-nucleotidase (syn. UDP-sugar hydrolase), C-terminal domain"/>
    <property type="match status" value="1"/>
</dbReference>
<feature type="domain" description="5'-Nucleotidase C-terminal" evidence="4">
    <location>
        <begin position="281"/>
        <end position="402"/>
    </location>
</feature>
<comment type="similarity">
    <text evidence="2">Belongs to the 5'-nucleotidase family.</text>
</comment>
<dbReference type="EMBL" id="JAGHKT020000003">
    <property type="protein sequence ID" value="MCM5671723.1"/>
    <property type="molecule type" value="Genomic_DNA"/>
</dbReference>
<dbReference type="InterPro" id="IPR008334">
    <property type="entry name" value="5'-Nucleotdase_C"/>
</dbReference>
<dbReference type="InterPro" id="IPR004843">
    <property type="entry name" value="Calcineurin-like_PHP"/>
</dbReference>
<sequence>MKLTIFHTNDIHSHLNEYARIMTYMAEHRPELQHPSLYLDIGDHVDLSTPVTEATMGKKNVELLNEAHCDIATIGNNEGMTISHEALNNLYNDAQFKVICANVLDEDGHLPRHIATSYIKEIEDVRFLFVAATAPFTPFYRALDWIVTDPLEAIKDEIEQRKGQYDVLIVMSHVGVFFDEKLCQEIPEIDVILGSHTHHHFNHGEVNNGVLMAAAGKYGHYLGEVNLTIENKKVVTKEATLHPVDTLPVVKTHFDEEGKDLMNKAIINKPVSLSSKTNVITKTTYLLAESVYEFTNADCTIINAGLIVNNVESDQLTEYDIHTMLPHPINLVRVRLKGSELKKIILKSQKQEYMYEHVQGLGFRGDIFGGYILYKCGFIQSEHRFFVDGQEIEDNRTYILGTVDMYTFGRYFPLLKGTSIDYLMPEFLRDIFKEKLIHMHHSS</sequence>
<accession>A0A4Q9WMY6</accession>
<dbReference type="SUPFAM" id="SSF56300">
    <property type="entry name" value="Metallo-dependent phosphatases"/>
    <property type="match status" value="1"/>
</dbReference>
<evidence type="ECO:0000256" key="1">
    <source>
        <dbReference type="ARBA" id="ARBA00022729"/>
    </source>
</evidence>
<dbReference type="RefSeq" id="WP_017175870.1">
    <property type="nucleotide sequence ID" value="NZ_CAXOIK010000006.1"/>
</dbReference>
<keyword evidence="1" id="KW-0732">Signal</keyword>
<dbReference type="Pfam" id="PF00149">
    <property type="entry name" value="Metallophos"/>
    <property type="match status" value="1"/>
</dbReference>
<keyword evidence="2" id="KW-0547">Nucleotide-binding</keyword>
<name>A0A4Q9WMY6_STAHO</name>
<protein>
    <submittedName>
        <fullName evidence="5">Bifunctional metallophosphatase/5'-nucleotidase</fullName>
    </submittedName>
</protein>
<gene>
    <name evidence="5" type="ORF">J7T32_002930</name>
</gene>
<evidence type="ECO:0000256" key="2">
    <source>
        <dbReference type="RuleBase" id="RU362119"/>
    </source>
</evidence>
<dbReference type="PIRSF" id="PIRSF036361">
    <property type="entry name" value="YunD"/>
    <property type="match status" value="1"/>
</dbReference>
<evidence type="ECO:0000259" key="3">
    <source>
        <dbReference type="Pfam" id="PF00149"/>
    </source>
</evidence>